<comment type="catalytic activity">
    <reaction evidence="1">
        <text>ATP + protein L-histidine = ADP + protein N-phospho-L-histidine.</text>
        <dbReference type="EC" id="2.7.13.3"/>
    </reaction>
</comment>
<evidence type="ECO:0000256" key="7">
    <source>
        <dbReference type="ARBA" id="ARBA00023136"/>
    </source>
</evidence>
<keyword evidence="4" id="KW-0808">Transferase</keyword>
<dbReference type="InterPro" id="IPR005467">
    <property type="entry name" value="His_kinase_dom"/>
</dbReference>
<dbReference type="GO" id="GO:0005886">
    <property type="term" value="C:plasma membrane"/>
    <property type="evidence" value="ECO:0007669"/>
    <property type="project" value="TreeGrafter"/>
</dbReference>
<keyword evidence="3" id="KW-0597">Phosphoprotein</keyword>
<dbReference type="InterPro" id="IPR036097">
    <property type="entry name" value="HisK_dim/P_sf"/>
</dbReference>
<evidence type="ECO:0000256" key="3">
    <source>
        <dbReference type="ARBA" id="ARBA00022553"/>
    </source>
</evidence>
<dbReference type="PANTHER" id="PTHR43047:SF72">
    <property type="entry name" value="OSMOSENSING HISTIDINE PROTEIN KINASE SLN1"/>
    <property type="match status" value="1"/>
</dbReference>
<comment type="caution">
    <text evidence="10">The sequence shown here is derived from an EMBL/GenBank/DDBJ whole genome shotgun (WGS) entry which is preliminary data.</text>
</comment>
<dbReference type="EC" id="2.7.13.3" evidence="2"/>
<dbReference type="SUPFAM" id="SSF55781">
    <property type="entry name" value="GAF domain-like"/>
    <property type="match status" value="1"/>
</dbReference>
<evidence type="ECO:0000256" key="2">
    <source>
        <dbReference type="ARBA" id="ARBA00012438"/>
    </source>
</evidence>
<keyword evidence="5" id="KW-0418">Kinase</keyword>
<dbReference type="SUPFAM" id="SSF47384">
    <property type="entry name" value="Homodimeric domain of signal transducing histidine kinase"/>
    <property type="match status" value="1"/>
</dbReference>
<dbReference type="PROSITE" id="PS50109">
    <property type="entry name" value="HIS_KIN"/>
    <property type="match status" value="1"/>
</dbReference>
<dbReference type="SUPFAM" id="SSF55874">
    <property type="entry name" value="ATPase domain of HSP90 chaperone/DNA topoisomerase II/histidine kinase"/>
    <property type="match status" value="1"/>
</dbReference>
<evidence type="ECO:0000259" key="9">
    <source>
        <dbReference type="PROSITE" id="PS50109"/>
    </source>
</evidence>
<feature type="coiled-coil region" evidence="8">
    <location>
        <begin position="190"/>
        <end position="217"/>
    </location>
</feature>
<evidence type="ECO:0000256" key="6">
    <source>
        <dbReference type="ARBA" id="ARBA00023012"/>
    </source>
</evidence>
<accession>A0A1F5IBT7</accession>
<protein>
    <recommendedName>
        <fullName evidence="2">histidine kinase</fullName>
        <ecNumber evidence="2">2.7.13.3</ecNumber>
    </recommendedName>
</protein>
<dbReference type="AlphaFoldDB" id="A0A1F5IBT7"/>
<sequence>MADYVTTPKTSDTIKSLWKLEKIILNTLDFKEVVQKICDSMLSELGYLKLGYRIIVLTLADEKKGVLRRISLSQTPEAAKAQAASAIPFHDIEIPLNAQKNLLIQTLHERKPHSTHYWPDIFTPVLTPEQAIANQKASGIKTSMLYPVTIQDKTLGVLIFSMVKNLEEVSEAEEDLIRGFTDVVGLAVQNAKLYTTLSETTQKLDKANKRLQELDKLKDDFVSMASHELRTPMTAIKSYLWMALNKKKAELSEDLNRYLGRAYHSTERLISLVNDMLNISRIESGRIALKLGEVDPVELVHEVVEEVIPKATELQLNVKVIERKVSKVLIDKDKIHEVVINLIGNSLKFTKPGGTVSVTFDEKPPFVYISVTDTGVGMAKEDMQKLFKKFSMIEHSYTAASTSGGTGLGLYISKSIVTLHKGDITAYSPGLEKGSTFTVSLPITGTSTALELQKEAPKVTEDSKGLEKKRLGYI</sequence>
<dbReference type="InterPro" id="IPR004358">
    <property type="entry name" value="Sig_transdc_His_kin-like_C"/>
</dbReference>
<dbReference type="GO" id="GO:0000155">
    <property type="term" value="F:phosphorelay sensor kinase activity"/>
    <property type="evidence" value="ECO:0007669"/>
    <property type="project" value="InterPro"/>
</dbReference>
<dbReference type="CDD" id="cd00082">
    <property type="entry name" value="HisKA"/>
    <property type="match status" value="1"/>
</dbReference>
<dbReference type="Gene3D" id="3.30.450.40">
    <property type="match status" value="1"/>
</dbReference>
<feature type="domain" description="Histidine kinase" evidence="9">
    <location>
        <begin position="224"/>
        <end position="445"/>
    </location>
</feature>
<dbReference type="Pfam" id="PF00512">
    <property type="entry name" value="HisKA"/>
    <property type="match status" value="1"/>
</dbReference>
<dbReference type="Gene3D" id="3.30.565.10">
    <property type="entry name" value="Histidine kinase-like ATPase, C-terminal domain"/>
    <property type="match status" value="1"/>
</dbReference>
<dbReference type="SMART" id="SM00388">
    <property type="entry name" value="HisKA"/>
    <property type="match status" value="1"/>
</dbReference>
<keyword evidence="8" id="KW-0175">Coiled coil</keyword>
<dbReference type="Proteomes" id="UP000177300">
    <property type="component" value="Unassembled WGS sequence"/>
</dbReference>
<evidence type="ECO:0000256" key="1">
    <source>
        <dbReference type="ARBA" id="ARBA00000085"/>
    </source>
</evidence>
<dbReference type="InterPro" id="IPR029016">
    <property type="entry name" value="GAF-like_dom_sf"/>
</dbReference>
<proteinExistence type="predicted"/>
<dbReference type="GO" id="GO:0009927">
    <property type="term" value="F:histidine phosphotransfer kinase activity"/>
    <property type="evidence" value="ECO:0007669"/>
    <property type="project" value="TreeGrafter"/>
</dbReference>
<keyword evidence="7" id="KW-0472">Membrane</keyword>
<evidence type="ECO:0000313" key="11">
    <source>
        <dbReference type="Proteomes" id="UP000177300"/>
    </source>
</evidence>
<dbReference type="FunFam" id="1.10.287.130:FF:000001">
    <property type="entry name" value="Two-component sensor histidine kinase"/>
    <property type="match status" value="1"/>
</dbReference>
<evidence type="ECO:0000256" key="4">
    <source>
        <dbReference type="ARBA" id="ARBA00022679"/>
    </source>
</evidence>
<dbReference type="EMBL" id="MFBY01000017">
    <property type="protein sequence ID" value="OGE13853.1"/>
    <property type="molecule type" value="Genomic_DNA"/>
</dbReference>
<evidence type="ECO:0000256" key="5">
    <source>
        <dbReference type="ARBA" id="ARBA00022777"/>
    </source>
</evidence>
<dbReference type="InterPro" id="IPR036890">
    <property type="entry name" value="HATPase_C_sf"/>
</dbReference>
<dbReference type="InterPro" id="IPR003594">
    <property type="entry name" value="HATPase_dom"/>
</dbReference>
<reference evidence="10 11" key="1">
    <citation type="journal article" date="2016" name="Nat. Commun.">
        <title>Thousands of microbial genomes shed light on interconnected biogeochemical processes in an aquifer system.</title>
        <authorList>
            <person name="Anantharaman K."/>
            <person name="Brown C.T."/>
            <person name="Hug L.A."/>
            <person name="Sharon I."/>
            <person name="Castelle C.J."/>
            <person name="Probst A.J."/>
            <person name="Thomas B.C."/>
            <person name="Singh A."/>
            <person name="Wilkins M.J."/>
            <person name="Karaoz U."/>
            <person name="Brodie E.L."/>
            <person name="Williams K.H."/>
            <person name="Hubbard S.S."/>
            <person name="Banfield J.F."/>
        </authorList>
    </citation>
    <scope>NUCLEOTIDE SEQUENCE [LARGE SCALE GENOMIC DNA]</scope>
</reference>
<dbReference type="PANTHER" id="PTHR43047">
    <property type="entry name" value="TWO-COMPONENT HISTIDINE PROTEIN KINASE"/>
    <property type="match status" value="1"/>
</dbReference>
<dbReference type="PRINTS" id="PR00344">
    <property type="entry name" value="BCTRLSENSOR"/>
</dbReference>
<organism evidence="10 11">
    <name type="scientific">Candidatus Curtissbacteria bacterium RIFCSPLOWO2_12_FULL_38_9</name>
    <dbReference type="NCBI Taxonomy" id="1797735"/>
    <lineage>
        <taxon>Bacteria</taxon>
        <taxon>Candidatus Curtissiibacteriota</taxon>
    </lineage>
</organism>
<dbReference type="Gene3D" id="1.10.287.130">
    <property type="match status" value="1"/>
</dbReference>
<dbReference type="Pfam" id="PF02518">
    <property type="entry name" value="HATPase_c"/>
    <property type="match status" value="1"/>
</dbReference>
<evidence type="ECO:0000256" key="8">
    <source>
        <dbReference type="SAM" id="Coils"/>
    </source>
</evidence>
<gene>
    <name evidence="10" type="ORF">A3G14_01745</name>
</gene>
<dbReference type="InterPro" id="IPR003018">
    <property type="entry name" value="GAF"/>
</dbReference>
<dbReference type="SMART" id="SM00387">
    <property type="entry name" value="HATPase_c"/>
    <property type="match status" value="1"/>
</dbReference>
<dbReference type="SMART" id="SM00065">
    <property type="entry name" value="GAF"/>
    <property type="match status" value="1"/>
</dbReference>
<dbReference type="FunFam" id="3.30.565.10:FF:000006">
    <property type="entry name" value="Sensor histidine kinase WalK"/>
    <property type="match status" value="1"/>
</dbReference>
<keyword evidence="6" id="KW-0902">Two-component regulatory system</keyword>
<evidence type="ECO:0000313" key="10">
    <source>
        <dbReference type="EMBL" id="OGE13853.1"/>
    </source>
</evidence>
<dbReference type="InterPro" id="IPR003661">
    <property type="entry name" value="HisK_dim/P_dom"/>
</dbReference>
<name>A0A1F5IBT7_9BACT</name>